<evidence type="ECO:0000313" key="2">
    <source>
        <dbReference type="Proteomes" id="UP000076154"/>
    </source>
</evidence>
<keyword evidence="2" id="KW-1185">Reference proteome</keyword>
<dbReference type="InParanoid" id="A0A369JMN5"/>
<evidence type="ECO:0000313" key="1">
    <source>
        <dbReference type="EMBL" id="RDB23501.1"/>
    </source>
</evidence>
<sequence length="68" mass="7477">MHDVKRNTSGGDVTGEAPCKSELHNALSAIGNLGSRNQSVLTLRYTPLQSVSGVFERDRDVIMMVFRL</sequence>
<proteinExistence type="predicted"/>
<dbReference type="EMBL" id="LUEZ02000046">
    <property type="protein sequence ID" value="RDB23501.1"/>
    <property type="molecule type" value="Genomic_DNA"/>
</dbReference>
<organism evidence="1 2">
    <name type="scientific">Hypsizygus marmoreus</name>
    <name type="common">White beech mushroom</name>
    <name type="synonym">Agaricus marmoreus</name>
    <dbReference type="NCBI Taxonomy" id="39966"/>
    <lineage>
        <taxon>Eukaryota</taxon>
        <taxon>Fungi</taxon>
        <taxon>Dikarya</taxon>
        <taxon>Basidiomycota</taxon>
        <taxon>Agaricomycotina</taxon>
        <taxon>Agaricomycetes</taxon>
        <taxon>Agaricomycetidae</taxon>
        <taxon>Agaricales</taxon>
        <taxon>Tricholomatineae</taxon>
        <taxon>Lyophyllaceae</taxon>
        <taxon>Hypsizygus</taxon>
    </lineage>
</organism>
<gene>
    <name evidence="1" type="ORF">Hypma_009499</name>
</gene>
<name>A0A369JMN5_HYPMA</name>
<protein>
    <submittedName>
        <fullName evidence="1">Uncharacterized protein</fullName>
    </submittedName>
</protein>
<comment type="caution">
    <text evidence="1">The sequence shown here is derived from an EMBL/GenBank/DDBJ whole genome shotgun (WGS) entry which is preliminary data.</text>
</comment>
<accession>A0A369JMN5</accession>
<dbReference type="Proteomes" id="UP000076154">
    <property type="component" value="Unassembled WGS sequence"/>
</dbReference>
<reference evidence="1" key="1">
    <citation type="submission" date="2018-04" db="EMBL/GenBank/DDBJ databases">
        <title>Whole genome sequencing of Hypsizygus marmoreus.</title>
        <authorList>
            <person name="Choi I.-G."/>
            <person name="Min B."/>
            <person name="Kim J.-G."/>
            <person name="Kim S."/>
            <person name="Oh Y.-L."/>
            <person name="Kong W.-S."/>
            <person name="Park H."/>
            <person name="Jeong J."/>
            <person name="Song E.-S."/>
        </authorList>
    </citation>
    <scope>NUCLEOTIDE SEQUENCE [LARGE SCALE GENOMIC DNA]</scope>
    <source>
        <strain evidence="1">51987-8</strain>
    </source>
</reference>
<dbReference type="AlphaFoldDB" id="A0A369JMN5"/>